<feature type="chain" id="PRO_5004639983" description="Conjugal transfer protein TraF" evidence="2">
    <location>
        <begin position="24"/>
        <end position="386"/>
    </location>
</feature>
<evidence type="ECO:0008006" key="5">
    <source>
        <dbReference type="Google" id="ProtNLM"/>
    </source>
</evidence>
<accession>U3B3A6</accession>
<evidence type="ECO:0000313" key="3">
    <source>
        <dbReference type="EMBL" id="GAD80425.1"/>
    </source>
</evidence>
<organism evidence="3 4">
    <name type="scientific">Vibrio ezurae NBRC 102218</name>
    <dbReference type="NCBI Taxonomy" id="1219080"/>
    <lineage>
        <taxon>Bacteria</taxon>
        <taxon>Pseudomonadati</taxon>
        <taxon>Pseudomonadota</taxon>
        <taxon>Gammaproteobacteria</taxon>
        <taxon>Vibrionales</taxon>
        <taxon>Vibrionaceae</taxon>
        <taxon>Vibrio</taxon>
    </lineage>
</organism>
<gene>
    <name evidence="3" type="ORF">VEZ01S_36_00150</name>
</gene>
<dbReference type="Gene3D" id="2.40.160.60">
    <property type="entry name" value="Outer membrane protein transport protein (OMPP1/FadL/TodX)"/>
    <property type="match status" value="1"/>
</dbReference>
<dbReference type="eggNOG" id="ENOG502Z8UB">
    <property type="taxonomic scope" value="Bacteria"/>
</dbReference>
<dbReference type="AlphaFoldDB" id="U3B3A6"/>
<feature type="coiled-coil region" evidence="1">
    <location>
        <begin position="79"/>
        <end position="106"/>
    </location>
</feature>
<evidence type="ECO:0000256" key="2">
    <source>
        <dbReference type="SAM" id="SignalP"/>
    </source>
</evidence>
<evidence type="ECO:0000313" key="4">
    <source>
        <dbReference type="Proteomes" id="UP000016562"/>
    </source>
</evidence>
<evidence type="ECO:0000256" key="1">
    <source>
        <dbReference type="SAM" id="Coils"/>
    </source>
</evidence>
<proteinExistence type="predicted"/>
<dbReference type="RefSeq" id="WP_021714133.1">
    <property type="nucleotide sequence ID" value="NZ_BATM01000036.1"/>
</dbReference>
<comment type="caution">
    <text evidence="3">The sequence shown here is derived from an EMBL/GenBank/DDBJ whole genome shotgun (WGS) entry which is preliminary data.</text>
</comment>
<dbReference type="Pfam" id="PF13729">
    <property type="entry name" value="TraF_2"/>
    <property type="match status" value="1"/>
</dbReference>
<keyword evidence="2" id="KW-0732">Signal</keyword>
<dbReference type="InterPro" id="IPR032811">
    <property type="entry name" value="Put_conjugal_transfer"/>
</dbReference>
<dbReference type="EMBL" id="BATM01000036">
    <property type="protein sequence ID" value="GAD80425.1"/>
    <property type="molecule type" value="Genomic_DNA"/>
</dbReference>
<feature type="signal peptide" evidence="2">
    <location>
        <begin position="1"/>
        <end position="23"/>
    </location>
</feature>
<keyword evidence="4" id="KW-1185">Reference proteome</keyword>
<dbReference type="STRING" id="1219080.VEZ01S_36_00150"/>
<protein>
    <recommendedName>
        <fullName evidence="5">Conjugal transfer protein TraF</fullName>
    </recommendedName>
</protein>
<name>U3B3A6_9VIBR</name>
<dbReference type="Proteomes" id="UP000016562">
    <property type="component" value="Unassembled WGS sequence"/>
</dbReference>
<keyword evidence="1" id="KW-0175">Coiled coil</keyword>
<reference evidence="3 4" key="1">
    <citation type="submission" date="2013-09" db="EMBL/GenBank/DDBJ databases">
        <title>Whole genome shotgun sequence of Vibrio ezurae NBRC 102218.</title>
        <authorList>
            <person name="Yoshida I."/>
            <person name="Hosoyama A."/>
            <person name="Numata M."/>
            <person name="Hashimoto M."/>
            <person name="Hosoyama Y."/>
            <person name="Tsuchikane K."/>
            <person name="Noguchi M."/>
            <person name="Hirakata S."/>
            <person name="Ichikawa N."/>
            <person name="Ohji S."/>
            <person name="Yamazoe A."/>
            <person name="Fujita N."/>
        </authorList>
    </citation>
    <scope>NUCLEOTIDE SEQUENCE [LARGE SCALE GENOMIC DNA]</scope>
    <source>
        <strain evidence="3 4">NBRC 102218</strain>
    </source>
</reference>
<sequence length="386" mass="41766">MKYITKVGVGLGALFAISNLAHASNYYADGRTTAMGGTGVASGNYLSASFINPALLANSKESDSFGILLPSIGVRALDQDDTLSDINDLQDNVDNLNENSNQEDIDKFADTFNAVAENAPVFAEASVGIAVAIPFEAVSVALFSQNYVNVVSMVDAEPINSSDWATIEQAYRSAEASVIGVGVMDIGVTLAKQFSFDEHRVSVGFSPKFQQLHSYYSKSSLDDFELSDYDDSKNTENVFNLDVGFLYQWHALSVGLSAKNLISNEIETAPISGTSHTYQVDPNIAMGVAYQLEYFTVAIDGDLNKQTRFKHISTDDTQFVRAGMEGDLFHWAQLRVGYEHDLEGNFKDSITAGIGFSPFNVVHIDIAGSYADKTQAGIGLNLSLTL</sequence>